<evidence type="ECO:0000313" key="6">
    <source>
        <dbReference type="Proteomes" id="UP001227543"/>
    </source>
</evidence>
<comment type="caution">
    <text evidence="5">The sequence shown here is derived from an EMBL/GenBank/DDBJ whole genome shotgun (WGS) entry which is preliminary data.</text>
</comment>
<dbReference type="InterPro" id="IPR000219">
    <property type="entry name" value="DH_dom"/>
</dbReference>
<feature type="compositionally biased region" description="Basic and acidic residues" evidence="2">
    <location>
        <begin position="171"/>
        <end position="181"/>
    </location>
</feature>
<dbReference type="Pfam" id="PF00564">
    <property type="entry name" value="PB1"/>
    <property type="match status" value="1"/>
</dbReference>
<dbReference type="GeneID" id="85410453"/>
<dbReference type="Gene3D" id="3.10.20.90">
    <property type="entry name" value="Phosphatidylinositol 3-kinase Catalytic Subunit, Chain A, domain 1"/>
    <property type="match status" value="1"/>
</dbReference>
<dbReference type="PANTHER" id="PTHR47339:SF1">
    <property type="entry name" value="CELL DIVISION CONTROL PROTEIN 24"/>
    <property type="match status" value="1"/>
</dbReference>
<gene>
    <name evidence="5" type="ORF">CTAM01_10199</name>
</gene>
<dbReference type="SMART" id="SM00666">
    <property type="entry name" value="PB1"/>
    <property type="match status" value="1"/>
</dbReference>
<feature type="domain" description="DH" evidence="3">
    <location>
        <begin position="525"/>
        <end position="699"/>
    </location>
</feature>
<feature type="region of interest" description="Disordered" evidence="2">
    <location>
        <begin position="880"/>
        <end position="1163"/>
    </location>
</feature>
<dbReference type="InterPro" id="IPR033511">
    <property type="entry name" value="Cdc24/Scd1_PH_dom"/>
</dbReference>
<feature type="coiled-coil region" evidence="1">
    <location>
        <begin position="686"/>
        <end position="722"/>
    </location>
</feature>
<evidence type="ECO:0000313" key="5">
    <source>
        <dbReference type="EMBL" id="KAK1491876.1"/>
    </source>
</evidence>
<dbReference type="CDD" id="cd00014">
    <property type="entry name" value="CH_SF"/>
    <property type="match status" value="1"/>
</dbReference>
<proteinExistence type="predicted"/>
<evidence type="ECO:0000259" key="3">
    <source>
        <dbReference type="PROSITE" id="PS50010"/>
    </source>
</evidence>
<feature type="compositionally biased region" description="Polar residues" evidence="2">
    <location>
        <begin position="1"/>
        <end position="18"/>
    </location>
</feature>
<feature type="compositionally biased region" description="Low complexity" evidence="2">
    <location>
        <begin position="962"/>
        <end position="976"/>
    </location>
</feature>
<feature type="compositionally biased region" description="Polar residues" evidence="2">
    <location>
        <begin position="985"/>
        <end position="997"/>
    </location>
</feature>
<feature type="compositionally biased region" description="Low complexity" evidence="2">
    <location>
        <begin position="1048"/>
        <end position="1064"/>
    </location>
</feature>
<dbReference type="InterPro" id="IPR053793">
    <property type="entry name" value="PB1-like"/>
</dbReference>
<evidence type="ECO:0000256" key="1">
    <source>
        <dbReference type="SAM" id="Coils"/>
    </source>
</evidence>
<dbReference type="SUPFAM" id="SSF54277">
    <property type="entry name" value="CAD &amp; PB1 domains"/>
    <property type="match status" value="1"/>
</dbReference>
<dbReference type="CDD" id="cd13246">
    <property type="entry name" value="PH_Scd1"/>
    <property type="match status" value="1"/>
</dbReference>
<keyword evidence="1" id="KW-0175">Coiled coil</keyword>
<dbReference type="SMART" id="SM00325">
    <property type="entry name" value="RhoGEF"/>
    <property type="match status" value="1"/>
</dbReference>
<dbReference type="PROSITE" id="PS51745">
    <property type="entry name" value="PB1"/>
    <property type="match status" value="1"/>
</dbReference>
<evidence type="ECO:0000256" key="2">
    <source>
        <dbReference type="SAM" id="MobiDB-lite"/>
    </source>
</evidence>
<dbReference type="InterPro" id="IPR053026">
    <property type="entry name" value="CDC42_GEF"/>
</dbReference>
<dbReference type="EMBL" id="MLFU01000045">
    <property type="protein sequence ID" value="KAK1491876.1"/>
    <property type="molecule type" value="Genomic_DNA"/>
</dbReference>
<dbReference type="SMART" id="SM00233">
    <property type="entry name" value="PH"/>
    <property type="match status" value="1"/>
</dbReference>
<dbReference type="InterPro" id="IPR000270">
    <property type="entry name" value="PB1_dom"/>
</dbReference>
<dbReference type="InterPro" id="IPR001331">
    <property type="entry name" value="GDS_CDC24_CS"/>
</dbReference>
<dbReference type="RefSeq" id="XP_060379160.1">
    <property type="nucleotide sequence ID" value="XM_060526215.1"/>
</dbReference>
<dbReference type="SUPFAM" id="SSF48065">
    <property type="entry name" value="DBL homology domain (DH-domain)"/>
    <property type="match status" value="1"/>
</dbReference>
<dbReference type="InterPro" id="IPR001849">
    <property type="entry name" value="PH_domain"/>
</dbReference>
<dbReference type="PROSITE" id="PS00741">
    <property type="entry name" value="DH_1"/>
    <property type="match status" value="1"/>
</dbReference>
<dbReference type="InterPro" id="IPR011993">
    <property type="entry name" value="PH-like_dom_sf"/>
</dbReference>
<dbReference type="Gene3D" id="2.30.29.30">
    <property type="entry name" value="Pleckstrin-homology domain (PH domain)/Phosphotyrosine-binding domain (PTB)"/>
    <property type="match status" value="1"/>
</dbReference>
<feature type="compositionally biased region" description="Pro residues" evidence="2">
    <location>
        <begin position="941"/>
        <end position="954"/>
    </location>
</feature>
<dbReference type="SUPFAM" id="SSF50729">
    <property type="entry name" value="PH domain-like"/>
    <property type="match status" value="1"/>
</dbReference>
<reference evidence="5 6" key="1">
    <citation type="submission" date="2016-10" db="EMBL/GenBank/DDBJ databases">
        <title>The genome sequence of Colletotrichum fioriniae PJ7.</title>
        <authorList>
            <person name="Baroncelli R."/>
        </authorList>
    </citation>
    <scope>NUCLEOTIDE SEQUENCE [LARGE SCALE GENOMIC DNA]</scope>
    <source>
        <strain evidence="5 6">Tom-12</strain>
    </source>
</reference>
<dbReference type="Proteomes" id="UP001227543">
    <property type="component" value="Unassembled WGS sequence"/>
</dbReference>
<dbReference type="PANTHER" id="PTHR47339">
    <property type="entry name" value="CELL DIVISION CONTROL PROTEIN 24"/>
    <property type="match status" value="1"/>
</dbReference>
<dbReference type="CDD" id="cd05992">
    <property type="entry name" value="PB1"/>
    <property type="match status" value="1"/>
</dbReference>
<feature type="region of interest" description="Disordered" evidence="2">
    <location>
        <begin position="1"/>
        <end position="48"/>
    </location>
</feature>
<keyword evidence="6" id="KW-1185">Reference proteome</keyword>
<dbReference type="Pfam" id="PF15411">
    <property type="entry name" value="PH_10"/>
    <property type="match status" value="1"/>
</dbReference>
<name>A0ABQ9R152_9PEZI</name>
<dbReference type="InterPro" id="IPR010481">
    <property type="entry name" value="Cdc24/Scd1_N"/>
</dbReference>
<sequence length="1306" mass="143436">MGDVNLSTATGDQAQSRLARSPANLKRPKPPSDQCGQPEAASPPQYRAVVPPLPLAQRLKGRGSESVILRPLSPTNPFPLTQHPPTTIIPPLVPITPLLLLPIPYSRGPGNQQSTGDETLHHIGPQQQLELGTGDWKPDLAGLTWIFPKHPSKLKQPQRLRRFHTLYPQILREDQGPDRGQKGNLFRPDSPHRSAPLRNFDSSTRKTDPPNQPNLPPPPTLGAGTSVSHTHTAFYLSLSHTHTQTPYTKTSLFLLVIRLFQVRTTNRFIDPPPPRPSVLARSPILFVAVVVDVMAHAPLLRTNTAPVFQQSNGIGGLPNTMSNAPRASQLSGSTAYTSSGSFASFNSASTVTPPQNGGPVQATANIINQKADASRSLYQICMSLKQRLSQVPGFDPYLQELDPNDPVESLWALFRTGYPLLDIYNALQPEKPLEIEGANASASDSKKAKIALFKFIQACLKDLGIPSAECFVISDVLGNDTTGFVKTTQVVNYVLDIAEQRGLLLQLQPYPEDDLPMEPGSKLSYRDHIVKELVDTERKYVQDLENLYDLKSSLETKGIITGDTIHQIFLNINAILDFQRRFLIRVETTNSMPKTVQHWGAPFVTYEDAFDIYRPFIANQRKAAQVANQVFDQIKASGHPVAADFNTLDGFLLKPMQRLVKYPLLLKDLMKKSEDEDIKADLAGGIESAERVLSKANEEVNRDLLDEALDDLRNRVDDWKNHRVEQFGRLLMHGVYTVVTGKSEQEKDYEIYLFECILLCCKEISANKSRDKKDKTRSTGPKIRNKNARLQLKGRIFMTNVTDIVSLAKPGSYIVQIWWKGDPGVENFMIKYTNEEQMKKWAVALEAQRKENTPNKSATSPDSAAPDFAWTRENAGKLENPYLNQQDDDDDEELWPPASAPAQFPMPTQSTGGSMLPRNASSTSLRQRAATNESLAGMVRAPPPRFPLPQPPAPLSLSTQVPAPGASSPGARGGDSYFSPVADSPVSSRTSTASNMFPNPAYQFPKSLTPQPGWEDPNQRYTAPAMPRAPSRDGSSQHRNPRGPSLPAMASNSQTAAQQQRSRSYSTPDINAPGNIRRTQGGTPVPAVPGIPAHLHPAHDQNIPRSQTGSPRVNDVPIRSNTQSPGAQRERQYGHQQSGSYGGTMSQFPAQPIYPRQGTPNSVHDRQLSIDAAASMNAMLSPPLGTGGISGSQSNPLASPDLPIPTQLKVKVNFVDSGNYVTLVVAFNITYQSLIDRIDAKLARFTNSSISKGMLKLRYQDEDGDFVTIASDDDIQIAFIEWREGARATAPGGVGEIELFCVGETA</sequence>
<protein>
    <submittedName>
        <fullName evidence="5">CDC24 Calponin</fullName>
    </submittedName>
</protein>
<evidence type="ECO:0000259" key="4">
    <source>
        <dbReference type="PROSITE" id="PS51745"/>
    </source>
</evidence>
<feature type="compositionally biased region" description="Polar residues" evidence="2">
    <location>
        <begin position="906"/>
        <end position="934"/>
    </location>
</feature>
<accession>A0ABQ9R152</accession>
<feature type="domain" description="PB1" evidence="4">
    <location>
        <begin position="1207"/>
        <end position="1304"/>
    </location>
</feature>
<dbReference type="CDD" id="cd00160">
    <property type="entry name" value="RhoGEF"/>
    <property type="match status" value="1"/>
</dbReference>
<dbReference type="PROSITE" id="PS50010">
    <property type="entry name" value="DH_2"/>
    <property type="match status" value="1"/>
</dbReference>
<dbReference type="InterPro" id="IPR035899">
    <property type="entry name" value="DBL_dom_sf"/>
</dbReference>
<feature type="region of interest" description="Disordered" evidence="2">
    <location>
        <begin position="168"/>
        <end position="226"/>
    </location>
</feature>
<dbReference type="Gene3D" id="1.20.900.10">
    <property type="entry name" value="Dbl homology (DH) domain"/>
    <property type="match status" value="1"/>
</dbReference>
<dbReference type="Pfam" id="PF06395">
    <property type="entry name" value="CDC24"/>
    <property type="match status" value="1"/>
</dbReference>
<feature type="compositionally biased region" description="Pro residues" evidence="2">
    <location>
        <begin position="210"/>
        <end position="220"/>
    </location>
</feature>
<dbReference type="Pfam" id="PF00621">
    <property type="entry name" value="RhoGEF"/>
    <property type="match status" value="1"/>
</dbReference>
<organism evidence="5 6">
    <name type="scientific">Colletotrichum tamarilloi</name>
    <dbReference type="NCBI Taxonomy" id="1209934"/>
    <lineage>
        <taxon>Eukaryota</taxon>
        <taxon>Fungi</taxon>
        <taxon>Dikarya</taxon>
        <taxon>Ascomycota</taxon>
        <taxon>Pezizomycotina</taxon>
        <taxon>Sordariomycetes</taxon>
        <taxon>Hypocreomycetidae</taxon>
        <taxon>Glomerellales</taxon>
        <taxon>Glomerellaceae</taxon>
        <taxon>Colletotrichum</taxon>
        <taxon>Colletotrichum acutatum species complex</taxon>
    </lineage>
</organism>